<dbReference type="RefSeq" id="WP_183306209.1">
    <property type="nucleotide sequence ID" value="NZ_JACIEP010000003.1"/>
</dbReference>
<feature type="transmembrane region" description="Helical" evidence="1">
    <location>
        <begin position="86"/>
        <end position="104"/>
    </location>
</feature>
<keyword evidence="1" id="KW-0472">Membrane</keyword>
<keyword evidence="3" id="KW-1185">Reference proteome</keyword>
<reference evidence="2 3" key="1">
    <citation type="submission" date="2020-08" db="EMBL/GenBank/DDBJ databases">
        <title>Genomic Encyclopedia of Type Strains, Phase IV (KMG-IV): sequencing the most valuable type-strain genomes for metagenomic binning, comparative biology and taxonomic classification.</title>
        <authorList>
            <person name="Goeker M."/>
        </authorList>
    </citation>
    <scope>NUCLEOTIDE SEQUENCE [LARGE SCALE GENOMIC DNA]</scope>
    <source>
        <strain evidence="2 3">DSM 104969</strain>
    </source>
</reference>
<feature type="transmembrane region" description="Helical" evidence="1">
    <location>
        <begin position="116"/>
        <end position="136"/>
    </location>
</feature>
<gene>
    <name evidence="2" type="ORF">GGR21_001166</name>
</gene>
<proteinExistence type="predicted"/>
<evidence type="ECO:0000313" key="3">
    <source>
        <dbReference type="Proteomes" id="UP000555103"/>
    </source>
</evidence>
<dbReference type="EMBL" id="JACIEP010000003">
    <property type="protein sequence ID" value="MBB4035277.1"/>
    <property type="molecule type" value="Genomic_DNA"/>
</dbReference>
<comment type="caution">
    <text evidence="2">The sequence shown here is derived from an EMBL/GenBank/DDBJ whole genome shotgun (WGS) entry which is preliminary data.</text>
</comment>
<dbReference type="AlphaFoldDB" id="A0A840CH07"/>
<sequence>MKTKNIKKLLPIEDITYRTILSADDALIRINSDGRYDYVSRGSKDAAFSIKRIISYRNSFSPIIEGYISEDNAGTRVRVRMRLHRFVLIFSIYCFCFLLFATIVSTKTMITGGFDIIYLTPFGMLIFLYLMVYGGFKFESMKVKEDIRSILDAEIIE</sequence>
<evidence type="ECO:0000313" key="2">
    <source>
        <dbReference type="EMBL" id="MBB4035277.1"/>
    </source>
</evidence>
<accession>A0A840CH07</accession>
<evidence type="ECO:0000256" key="1">
    <source>
        <dbReference type="SAM" id="Phobius"/>
    </source>
</evidence>
<name>A0A840CH07_9BACT</name>
<keyword evidence="1" id="KW-0812">Transmembrane</keyword>
<dbReference type="Proteomes" id="UP000555103">
    <property type="component" value="Unassembled WGS sequence"/>
</dbReference>
<keyword evidence="1" id="KW-1133">Transmembrane helix</keyword>
<protein>
    <submittedName>
        <fullName evidence="2">Uncharacterized protein</fullName>
    </submittedName>
</protein>
<organism evidence="2 3">
    <name type="scientific">Dysgonomonas hofstadii</name>
    <dbReference type="NCBI Taxonomy" id="637886"/>
    <lineage>
        <taxon>Bacteria</taxon>
        <taxon>Pseudomonadati</taxon>
        <taxon>Bacteroidota</taxon>
        <taxon>Bacteroidia</taxon>
        <taxon>Bacteroidales</taxon>
        <taxon>Dysgonomonadaceae</taxon>
        <taxon>Dysgonomonas</taxon>
    </lineage>
</organism>